<name>A0A5J4Q5E9_9ZZZZ</name>
<dbReference type="AlphaFoldDB" id="A0A5J4Q5E9"/>
<dbReference type="PROSITE" id="PS51257">
    <property type="entry name" value="PROKAR_LIPOPROTEIN"/>
    <property type="match status" value="1"/>
</dbReference>
<organism evidence="1">
    <name type="scientific">termite gut metagenome</name>
    <dbReference type="NCBI Taxonomy" id="433724"/>
    <lineage>
        <taxon>unclassified sequences</taxon>
        <taxon>metagenomes</taxon>
        <taxon>organismal metagenomes</taxon>
    </lineage>
</organism>
<proteinExistence type="predicted"/>
<gene>
    <name evidence="1" type="ORF">EZS27_032873</name>
</gene>
<sequence>MKTSFYATIAWSLLLVACLVLPSSEKGKQQVTLESFKFAEPDIGNKIRLVIVTPTPKDITNRMDIS</sequence>
<dbReference type="EMBL" id="SNRY01004718">
    <property type="protein sequence ID" value="KAA6316887.1"/>
    <property type="molecule type" value="Genomic_DNA"/>
</dbReference>
<protein>
    <submittedName>
        <fullName evidence="1">Uncharacterized protein</fullName>
    </submittedName>
</protein>
<accession>A0A5J4Q5E9</accession>
<reference evidence="1" key="1">
    <citation type="submission" date="2019-03" db="EMBL/GenBank/DDBJ databases">
        <title>Single cell metagenomics reveals metabolic interactions within the superorganism composed of flagellate Streblomastix strix and complex community of Bacteroidetes bacteria on its surface.</title>
        <authorList>
            <person name="Treitli S.C."/>
            <person name="Kolisko M."/>
            <person name="Husnik F."/>
            <person name="Keeling P."/>
            <person name="Hampl V."/>
        </authorList>
    </citation>
    <scope>NUCLEOTIDE SEQUENCE</scope>
    <source>
        <strain evidence="1">STM</strain>
    </source>
</reference>
<comment type="caution">
    <text evidence="1">The sequence shown here is derived from an EMBL/GenBank/DDBJ whole genome shotgun (WGS) entry which is preliminary data.</text>
</comment>
<evidence type="ECO:0000313" key="1">
    <source>
        <dbReference type="EMBL" id="KAA6316887.1"/>
    </source>
</evidence>